<gene>
    <name evidence="1" type="ORF">ILYODFUR_031283</name>
</gene>
<proteinExistence type="predicted"/>
<protein>
    <recommendedName>
        <fullName evidence="3">Secreted protein</fullName>
    </recommendedName>
</protein>
<evidence type="ECO:0000313" key="2">
    <source>
        <dbReference type="Proteomes" id="UP001482620"/>
    </source>
</evidence>
<reference evidence="1 2" key="1">
    <citation type="submission" date="2021-06" db="EMBL/GenBank/DDBJ databases">
        <authorList>
            <person name="Palmer J.M."/>
        </authorList>
    </citation>
    <scope>NUCLEOTIDE SEQUENCE [LARGE SCALE GENOMIC DNA]</scope>
    <source>
        <strain evidence="2">if_2019</strain>
        <tissue evidence="1">Muscle</tissue>
    </source>
</reference>
<comment type="caution">
    <text evidence="1">The sequence shown here is derived from an EMBL/GenBank/DDBJ whole genome shotgun (WGS) entry which is preliminary data.</text>
</comment>
<dbReference type="Proteomes" id="UP001482620">
    <property type="component" value="Unassembled WGS sequence"/>
</dbReference>
<sequence length="111" mass="12834">MIQFSTKSYLSIFLILAVREHISLLSPFKAVWCRSWRAQVKPALAPSTQQELLLKKFNFTLVRKYYESKIQVSLASTVSAHGCYFIHAEISKYFTLSINVLVKYLVVILFL</sequence>
<keyword evidence="2" id="KW-1185">Reference proteome</keyword>
<accession>A0ABV0VK86</accession>
<evidence type="ECO:0008006" key="3">
    <source>
        <dbReference type="Google" id="ProtNLM"/>
    </source>
</evidence>
<name>A0ABV0VK86_9TELE</name>
<dbReference type="EMBL" id="JAHRIQ010109089">
    <property type="protein sequence ID" value="MEQ2257123.1"/>
    <property type="molecule type" value="Genomic_DNA"/>
</dbReference>
<evidence type="ECO:0000313" key="1">
    <source>
        <dbReference type="EMBL" id="MEQ2257123.1"/>
    </source>
</evidence>
<organism evidence="1 2">
    <name type="scientific">Ilyodon furcidens</name>
    <name type="common">goldbreast splitfin</name>
    <dbReference type="NCBI Taxonomy" id="33524"/>
    <lineage>
        <taxon>Eukaryota</taxon>
        <taxon>Metazoa</taxon>
        <taxon>Chordata</taxon>
        <taxon>Craniata</taxon>
        <taxon>Vertebrata</taxon>
        <taxon>Euteleostomi</taxon>
        <taxon>Actinopterygii</taxon>
        <taxon>Neopterygii</taxon>
        <taxon>Teleostei</taxon>
        <taxon>Neoteleostei</taxon>
        <taxon>Acanthomorphata</taxon>
        <taxon>Ovalentaria</taxon>
        <taxon>Atherinomorphae</taxon>
        <taxon>Cyprinodontiformes</taxon>
        <taxon>Goodeidae</taxon>
        <taxon>Ilyodon</taxon>
    </lineage>
</organism>